<reference evidence="1" key="2">
    <citation type="journal article" date="2015" name="Data Brief">
        <title>Shoot transcriptome of the giant reed, Arundo donax.</title>
        <authorList>
            <person name="Barrero R.A."/>
            <person name="Guerrero F.D."/>
            <person name="Moolhuijzen P."/>
            <person name="Goolsby J.A."/>
            <person name="Tidwell J."/>
            <person name="Bellgard S.E."/>
            <person name="Bellgard M.I."/>
        </authorList>
    </citation>
    <scope>NUCLEOTIDE SEQUENCE</scope>
    <source>
        <tissue evidence="1">Shoot tissue taken approximately 20 cm above the soil surface</tissue>
    </source>
</reference>
<sequence>MTLLIDHFPLVEPISKRKKMLRKLNILIL</sequence>
<proteinExistence type="predicted"/>
<organism evidence="1">
    <name type="scientific">Arundo donax</name>
    <name type="common">Giant reed</name>
    <name type="synonym">Donax arundinaceus</name>
    <dbReference type="NCBI Taxonomy" id="35708"/>
    <lineage>
        <taxon>Eukaryota</taxon>
        <taxon>Viridiplantae</taxon>
        <taxon>Streptophyta</taxon>
        <taxon>Embryophyta</taxon>
        <taxon>Tracheophyta</taxon>
        <taxon>Spermatophyta</taxon>
        <taxon>Magnoliopsida</taxon>
        <taxon>Liliopsida</taxon>
        <taxon>Poales</taxon>
        <taxon>Poaceae</taxon>
        <taxon>PACMAD clade</taxon>
        <taxon>Arundinoideae</taxon>
        <taxon>Arundineae</taxon>
        <taxon>Arundo</taxon>
    </lineage>
</organism>
<protein>
    <submittedName>
        <fullName evidence="1">Uncharacterized protein</fullName>
    </submittedName>
</protein>
<reference evidence="1" key="1">
    <citation type="submission" date="2014-09" db="EMBL/GenBank/DDBJ databases">
        <authorList>
            <person name="Magalhaes I.L.F."/>
            <person name="Oliveira U."/>
            <person name="Santos F.R."/>
            <person name="Vidigal T.H.D.A."/>
            <person name="Brescovit A.D."/>
            <person name="Santos A.J."/>
        </authorList>
    </citation>
    <scope>NUCLEOTIDE SEQUENCE</scope>
    <source>
        <tissue evidence="1">Shoot tissue taken approximately 20 cm above the soil surface</tissue>
    </source>
</reference>
<dbReference type="AlphaFoldDB" id="A0A0A9ABT5"/>
<dbReference type="EMBL" id="GBRH01251435">
    <property type="protein sequence ID" value="JAD46460.1"/>
    <property type="molecule type" value="Transcribed_RNA"/>
</dbReference>
<accession>A0A0A9ABT5</accession>
<name>A0A0A9ABT5_ARUDO</name>
<evidence type="ECO:0000313" key="1">
    <source>
        <dbReference type="EMBL" id="JAD46460.1"/>
    </source>
</evidence>